<proteinExistence type="predicted"/>
<dbReference type="WBParaSite" id="PEQ_0001377001-mRNA-1">
    <property type="protein sequence ID" value="PEQ_0001377001-mRNA-1"/>
    <property type="gene ID" value="PEQ_0001377001"/>
</dbReference>
<dbReference type="Proteomes" id="UP000887564">
    <property type="component" value="Unplaced"/>
</dbReference>
<dbReference type="AlphaFoldDB" id="A0A914S4P6"/>
<keyword evidence="1" id="KW-1185">Reference proteome</keyword>
<protein>
    <submittedName>
        <fullName evidence="2">Uncharacterized protein</fullName>
    </submittedName>
</protein>
<organism evidence="1 2">
    <name type="scientific">Parascaris equorum</name>
    <name type="common">Equine roundworm</name>
    <dbReference type="NCBI Taxonomy" id="6256"/>
    <lineage>
        <taxon>Eukaryota</taxon>
        <taxon>Metazoa</taxon>
        <taxon>Ecdysozoa</taxon>
        <taxon>Nematoda</taxon>
        <taxon>Chromadorea</taxon>
        <taxon>Rhabditida</taxon>
        <taxon>Spirurina</taxon>
        <taxon>Ascaridomorpha</taxon>
        <taxon>Ascaridoidea</taxon>
        <taxon>Ascarididae</taxon>
        <taxon>Parascaris</taxon>
    </lineage>
</organism>
<reference evidence="2" key="1">
    <citation type="submission" date="2022-11" db="UniProtKB">
        <authorList>
            <consortium name="WormBaseParasite"/>
        </authorList>
    </citation>
    <scope>IDENTIFICATION</scope>
</reference>
<accession>A0A914S4P6</accession>
<evidence type="ECO:0000313" key="2">
    <source>
        <dbReference type="WBParaSite" id="PEQ_0001377001-mRNA-1"/>
    </source>
</evidence>
<sequence>LNQKYFSVEPRDQLRVGIERVLKECGVGALRVTIVSEESFSVIEPARISLCICATLNNVRYISIVHGIMALASDESHNVADVIASCQKIASTLYLLSWNVLMAFTRGETSEGVFLKDGYISATLEKMGLERWTDALSEQRGGRIDYLFYVYELLKFGCKKMSSPRFTEKSSPKPIAYTKLRTEIISCSYAILNMRI</sequence>
<name>A0A914S4P6_PAREQ</name>
<evidence type="ECO:0000313" key="1">
    <source>
        <dbReference type="Proteomes" id="UP000887564"/>
    </source>
</evidence>